<evidence type="ECO:0000313" key="2">
    <source>
        <dbReference type="EMBL" id="ACL58728.1"/>
    </source>
</evidence>
<evidence type="ECO:0000313" key="3">
    <source>
        <dbReference type="Proteomes" id="UP000008207"/>
    </source>
</evidence>
<sequence>MRLALRLAALDRGCRTAAQITARAGLLVVIAASFAAIGKWL</sequence>
<name>B8IRI8_METNO</name>
<keyword evidence="1" id="KW-0472">Membrane</keyword>
<accession>B8IRI8</accession>
<dbReference type="STRING" id="460265.Mnod_3828"/>
<dbReference type="RefSeq" id="WP_015930384.1">
    <property type="nucleotide sequence ID" value="NC_011894.1"/>
</dbReference>
<keyword evidence="3" id="KW-1185">Reference proteome</keyword>
<proteinExistence type="predicted"/>
<gene>
    <name evidence="2" type="ordered locus">Mnod_3828</name>
</gene>
<organism evidence="2 3">
    <name type="scientific">Methylobacterium nodulans (strain LMG 21967 / CNCM I-2342 / ORS 2060)</name>
    <dbReference type="NCBI Taxonomy" id="460265"/>
    <lineage>
        <taxon>Bacteria</taxon>
        <taxon>Pseudomonadati</taxon>
        <taxon>Pseudomonadota</taxon>
        <taxon>Alphaproteobacteria</taxon>
        <taxon>Hyphomicrobiales</taxon>
        <taxon>Methylobacteriaceae</taxon>
        <taxon>Methylobacterium</taxon>
    </lineage>
</organism>
<reference evidence="2 3" key="1">
    <citation type="submission" date="2009-01" db="EMBL/GenBank/DDBJ databases">
        <title>Complete sequence of chromosome of Methylobacterium nodulans ORS 2060.</title>
        <authorList>
            <consortium name="US DOE Joint Genome Institute"/>
            <person name="Lucas S."/>
            <person name="Copeland A."/>
            <person name="Lapidus A."/>
            <person name="Glavina del Rio T."/>
            <person name="Dalin E."/>
            <person name="Tice H."/>
            <person name="Bruce D."/>
            <person name="Goodwin L."/>
            <person name="Pitluck S."/>
            <person name="Sims D."/>
            <person name="Brettin T."/>
            <person name="Detter J.C."/>
            <person name="Han C."/>
            <person name="Larimer F."/>
            <person name="Land M."/>
            <person name="Hauser L."/>
            <person name="Kyrpides N."/>
            <person name="Ivanova N."/>
            <person name="Marx C.J."/>
            <person name="Richardson P."/>
        </authorList>
    </citation>
    <scope>NUCLEOTIDE SEQUENCE [LARGE SCALE GENOMIC DNA]</scope>
    <source>
        <strain evidence="3">LMG 21967 / CNCM I-2342 / ORS 2060</strain>
    </source>
</reference>
<dbReference type="Proteomes" id="UP000008207">
    <property type="component" value="Chromosome"/>
</dbReference>
<keyword evidence="1" id="KW-0812">Transmembrane</keyword>
<keyword evidence="1" id="KW-1133">Transmembrane helix</keyword>
<evidence type="ECO:0000256" key="1">
    <source>
        <dbReference type="SAM" id="Phobius"/>
    </source>
</evidence>
<dbReference type="EMBL" id="CP001349">
    <property type="protein sequence ID" value="ACL58728.1"/>
    <property type="molecule type" value="Genomic_DNA"/>
</dbReference>
<feature type="transmembrane region" description="Helical" evidence="1">
    <location>
        <begin position="20"/>
        <end position="38"/>
    </location>
</feature>
<dbReference type="HOGENOM" id="CLU_3272671_0_0_5"/>
<dbReference type="AlphaFoldDB" id="B8IRI8"/>
<dbReference type="KEGG" id="mno:Mnod_3828"/>
<protein>
    <submittedName>
        <fullName evidence="2">Uncharacterized protein</fullName>
    </submittedName>
</protein>